<evidence type="ECO:0000313" key="12">
    <source>
        <dbReference type="Proteomes" id="UP000050411"/>
    </source>
</evidence>
<dbReference type="CDD" id="cd05401">
    <property type="entry name" value="NT_GlnE_GlnD_like"/>
    <property type="match status" value="1"/>
</dbReference>
<dbReference type="Pfam" id="PF08335">
    <property type="entry name" value="GlnD_UR_UTase"/>
    <property type="match status" value="1"/>
</dbReference>
<dbReference type="PIRSF" id="PIRSF006288">
    <property type="entry name" value="PII_uridyltransf"/>
    <property type="match status" value="1"/>
</dbReference>
<gene>
    <name evidence="8" type="primary">glnD</name>
    <name evidence="11" type="ORF">ALO92_04309</name>
</gene>
<comment type="caution">
    <text evidence="11">The sequence shown here is derived from an EMBL/GenBank/DDBJ whole genome shotgun (WGS) entry which is preliminary data.</text>
</comment>
<feature type="region of interest" description="Uridylyltransferase" evidence="8">
    <location>
        <begin position="1"/>
        <end position="405"/>
    </location>
</feature>
<comment type="function">
    <text evidence="8">Modifies, by uridylylation and deuridylylation, the PII regulatory proteins (GlnB and homologs), in response to the nitrogen status of the cell that GlnD senses through the glutamine level. Under low glutamine levels, catalyzes the conversion of the PII proteins and UTP to PII-UMP and PPi, while under higher glutamine levels, GlnD hydrolyzes PII-UMP to PII and UMP (deuridylylation). Thus, controls uridylylation state and activity of the PII proteins, and plays an important role in the regulation of nitrogen metabolism.</text>
</comment>
<proteinExistence type="inferred from homology"/>
<comment type="cofactor">
    <cofactor evidence="8">
        <name>Mg(2+)</name>
        <dbReference type="ChEBI" id="CHEBI:18420"/>
    </cofactor>
</comment>
<dbReference type="NCBIfam" id="TIGR01693">
    <property type="entry name" value="UTase_glnD"/>
    <property type="match status" value="1"/>
</dbReference>
<dbReference type="AlphaFoldDB" id="A0A0N8R135"/>
<dbReference type="PANTHER" id="PTHR47320:SF1">
    <property type="entry name" value="BIFUNCTIONAL URIDYLYLTRANSFERASE_URIDYLYL-REMOVING ENZYME"/>
    <property type="match status" value="1"/>
</dbReference>
<evidence type="ECO:0000256" key="7">
    <source>
        <dbReference type="ARBA" id="ARBA00047968"/>
    </source>
</evidence>
<evidence type="ECO:0000256" key="2">
    <source>
        <dbReference type="ARBA" id="ARBA00022695"/>
    </source>
</evidence>
<dbReference type="InterPro" id="IPR043519">
    <property type="entry name" value="NT_sf"/>
</dbReference>
<evidence type="ECO:0000256" key="3">
    <source>
        <dbReference type="ARBA" id="ARBA00022737"/>
    </source>
</evidence>
<dbReference type="InterPro" id="IPR013546">
    <property type="entry name" value="PII_UdlTrfase/GS_AdlTrfase"/>
</dbReference>
<evidence type="ECO:0000256" key="8">
    <source>
        <dbReference type="HAMAP-Rule" id="MF_00277"/>
    </source>
</evidence>
<comment type="catalytic activity">
    <reaction evidence="7">
        <text>guanosine 3',5'-bis(diphosphate) + H2O = GDP + diphosphate + H(+)</text>
        <dbReference type="Rhea" id="RHEA:14253"/>
        <dbReference type="ChEBI" id="CHEBI:15377"/>
        <dbReference type="ChEBI" id="CHEBI:15378"/>
        <dbReference type="ChEBI" id="CHEBI:33019"/>
        <dbReference type="ChEBI" id="CHEBI:58189"/>
        <dbReference type="ChEBI" id="CHEBI:77828"/>
        <dbReference type="EC" id="3.1.7.2"/>
    </reaction>
</comment>
<dbReference type="InterPro" id="IPR006674">
    <property type="entry name" value="HD_domain"/>
</dbReference>
<evidence type="ECO:0000256" key="1">
    <source>
        <dbReference type="ARBA" id="ARBA00022679"/>
    </source>
</evidence>
<dbReference type="CDD" id="cd04900">
    <property type="entry name" value="ACT_UUR-like_1"/>
    <property type="match status" value="1"/>
</dbReference>
<dbReference type="InterPro" id="IPR045865">
    <property type="entry name" value="ACT-like_dom_sf"/>
</dbReference>
<evidence type="ECO:0000256" key="5">
    <source>
        <dbReference type="ARBA" id="ARBA00022842"/>
    </source>
</evidence>
<dbReference type="Pfam" id="PF01909">
    <property type="entry name" value="NTP_transf_2"/>
    <property type="match status" value="1"/>
</dbReference>
<comment type="catalytic activity">
    <reaction evidence="8">
        <text>[protein-PII]-uridylyl-L-tyrosine + H2O = [protein-PII]-L-tyrosine + UMP + H(+)</text>
        <dbReference type="Rhea" id="RHEA:48600"/>
        <dbReference type="Rhea" id="RHEA-COMP:12147"/>
        <dbReference type="Rhea" id="RHEA-COMP:12148"/>
        <dbReference type="ChEBI" id="CHEBI:15377"/>
        <dbReference type="ChEBI" id="CHEBI:15378"/>
        <dbReference type="ChEBI" id="CHEBI:46858"/>
        <dbReference type="ChEBI" id="CHEBI:57865"/>
        <dbReference type="ChEBI" id="CHEBI:90602"/>
    </reaction>
</comment>
<dbReference type="GO" id="GO:0006808">
    <property type="term" value="P:regulation of nitrogen utilization"/>
    <property type="evidence" value="ECO:0007669"/>
    <property type="project" value="UniProtKB-UniRule"/>
</dbReference>
<dbReference type="EC" id="2.7.7.59" evidence="8"/>
<evidence type="ECO:0000256" key="4">
    <source>
        <dbReference type="ARBA" id="ARBA00022801"/>
    </source>
</evidence>
<dbReference type="SMART" id="SM00471">
    <property type="entry name" value="HDc"/>
    <property type="match status" value="1"/>
</dbReference>
<dbReference type="InterPro" id="IPR002912">
    <property type="entry name" value="ACT_dom"/>
</dbReference>
<dbReference type="InterPro" id="IPR002934">
    <property type="entry name" value="Polymerase_NTP_transf_dom"/>
</dbReference>
<dbReference type="GO" id="GO:0008081">
    <property type="term" value="F:phosphoric diester hydrolase activity"/>
    <property type="evidence" value="ECO:0007669"/>
    <property type="project" value="UniProtKB-UniRule"/>
</dbReference>
<comment type="domain">
    <text evidence="8">Has four distinct domains: an N-terminal nucleotidyltransferase (NT) domain responsible for UTase activity, a central HD domain that encodes UR activity, and two C-terminal ACT domains that seem to have a role in glutamine sensing.</text>
</comment>
<dbReference type="HAMAP" id="MF_00277">
    <property type="entry name" value="PII_uridylyl_transf"/>
    <property type="match status" value="1"/>
</dbReference>
<dbReference type="CDD" id="cd00077">
    <property type="entry name" value="HDc"/>
    <property type="match status" value="1"/>
</dbReference>
<comment type="catalytic activity">
    <reaction evidence="8">
        <text>[protein-PII]-L-tyrosine + UTP = [protein-PII]-uridylyl-L-tyrosine + diphosphate</text>
        <dbReference type="Rhea" id="RHEA:13673"/>
        <dbReference type="Rhea" id="RHEA-COMP:12147"/>
        <dbReference type="Rhea" id="RHEA-COMP:12148"/>
        <dbReference type="ChEBI" id="CHEBI:33019"/>
        <dbReference type="ChEBI" id="CHEBI:46398"/>
        <dbReference type="ChEBI" id="CHEBI:46858"/>
        <dbReference type="ChEBI" id="CHEBI:90602"/>
        <dbReference type="EC" id="2.7.7.59"/>
    </reaction>
</comment>
<feature type="domain" description="ACT" evidence="9">
    <location>
        <begin position="769"/>
        <end position="852"/>
    </location>
</feature>
<protein>
    <recommendedName>
        <fullName evidence="8">Bifunctional uridylyltransferase/uridylyl-removing enzyme</fullName>
        <shortName evidence="8">UTase/UR</shortName>
    </recommendedName>
    <alternativeName>
        <fullName evidence="8">Bifunctional [protein-PII] modification enzyme</fullName>
    </alternativeName>
    <alternativeName>
        <fullName evidence="8">Bifunctional nitrogen sensor protein</fullName>
    </alternativeName>
    <domain>
        <recommendedName>
            <fullName evidence="8">[Protein-PII] uridylyltransferase</fullName>
            <shortName evidence="8">PII uridylyltransferase</shortName>
            <shortName evidence="8">UTase</shortName>
            <ecNumber evidence="8">2.7.7.59</ecNumber>
        </recommendedName>
    </domain>
    <domain>
        <recommendedName>
            <fullName evidence="8">[Protein-PII]-UMP uridylyl-removing enzyme</fullName>
            <shortName evidence="8">UR</shortName>
            <ecNumber evidence="8">3.1.4.-</ecNumber>
        </recommendedName>
    </domain>
</protein>
<comment type="similarity">
    <text evidence="8">Belongs to the GlnD family.</text>
</comment>
<keyword evidence="3" id="KW-0677">Repeat</keyword>
<dbReference type="Proteomes" id="UP000050411">
    <property type="component" value="Unassembled WGS sequence"/>
</dbReference>
<dbReference type="PANTHER" id="PTHR47320">
    <property type="entry name" value="BIFUNCTIONAL URIDYLYLTRANSFERASE/URIDYLYL-REMOVING ENZYME"/>
    <property type="match status" value="1"/>
</dbReference>
<dbReference type="Gene3D" id="1.10.3090.10">
    <property type="entry name" value="cca-adding enzyme, domain 2"/>
    <property type="match status" value="1"/>
</dbReference>
<organism evidence="11 12">
    <name type="scientific">Pseudomonas congelans</name>
    <dbReference type="NCBI Taxonomy" id="200452"/>
    <lineage>
        <taxon>Bacteria</taxon>
        <taxon>Pseudomonadati</taxon>
        <taxon>Pseudomonadota</taxon>
        <taxon>Gammaproteobacteria</taxon>
        <taxon>Pseudomonadales</taxon>
        <taxon>Pseudomonadaceae</taxon>
        <taxon>Pseudomonas</taxon>
    </lineage>
</organism>
<dbReference type="EMBL" id="LJQB01000076">
    <property type="protein sequence ID" value="KPW82886.1"/>
    <property type="molecule type" value="Genomic_DNA"/>
</dbReference>
<dbReference type="GO" id="GO:0008893">
    <property type="term" value="F:guanosine-3',5'-bis(diphosphate) 3'-diphosphatase activity"/>
    <property type="evidence" value="ECO:0007669"/>
    <property type="project" value="UniProtKB-EC"/>
</dbReference>
<dbReference type="FunFam" id="1.10.3090.10:FF:000005">
    <property type="entry name" value="Bifunctional uridylyltransferase/uridylyl-removing enzyme"/>
    <property type="match status" value="1"/>
</dbReference>
<evidence type="ECO:0000313" key="11">
    <source>
        <dbReference type="EMBL" id="KPW82886.1"/>
    </source>
</evidence>
<dbReference type="InterPro" id="IPR003607">
    <property type="entry name" value="HD/PDEase_dom"/>
</dbReference>
<dbReference type="PROSITE" id="PS51671">
    <property type="entry name" value="ACT"/>
    <property type="match status" value="2"/>
</dbReference>
<dbReference type="EC" id="3.1.4.-" evidence="8"/>
<dbReference type="Pfam" id="PF01966">
    <property type="entry name" value="HD"/>
    <property type="match status" value="1"/>
</dbReference>
<keyword evidence="1 8" id="KW-0808">Transferase</keyword>
<dbReference type="CDD" id="cd04899">
    <property type="entry name" value="ACT_ACR-UUR-like_2"/>
    <property type="match status" value="1"/>
</dbReference>
<comment type="caution">
    <text evidence="8">Lacks conserved residue(s) required for the propagation of feature annotation.</text>
</comment>
<evidence type="ECO:0000259" key="9">
    <source>
        <dbReference type="PROSITE" id="PS51671"/>
    </source>
</evidence>
<name>A0A0N8R135_9PSED</name>
<dbReference type="SUPFAM" id="SSF81593">
    <property type="entry name" value="Nucleotidyltransferase substrate binding subunit/domain"/>
    <property type="match status" value="1"/>
</dbReference>
<dbReference type="PROSITE" id="PS51831">
    <property type="entry name" value="HD"/>
    <property type="match status" value="1"/>
</dbReference>
<dbReference type="InterPro" id="IPR010043">
    <property type="entry name" value="UTase/UR"/>
</dbReference>
<feature type="domain" description="ACT" evidence="9">
    <location>
        <begin position="879"/>
        <end position="955"/>
    </location>
</feature>
<dbReference type="SUPFAM" id="SSF55021">
    <property type="entry name" value="ACT-like"/>
    <property type="match status" value="1"/>
</dbReference>
<evidence type="ECO:0000259" key="10">
    <source>
        <dbReference type="PROSITE" id="PS51831"/>
    </source>
</evidence>
<comment type="activity regulation">
    <text evidence="8">Uridylyltransferase (UTase) activity is inhibited by glutamine, while glutamine activates uridylyl-removing (UR) activity.</text>
</comment>
<accession>A0A0N8R135</accession>
<sequence length="962" mass="110045">MDGDYQGPQALGAMGAHIAGDRRRLRNLHPAQRRHYCPKGSLTRDCPAERPLVTCTARHEEYCSMPQVDPDLFDRGQFQAELALKASPIAAFKKAIRRARDVLDERFRSGRDIRRLIEDRAWFVDNILQKAWDQFEWSEDADIALLAVGGYGRGELHPYSDIDLLILLDSDDHEVFREPIERFLTLLWDIGLEVGQSVRSVNECAEEGRADLTVITNLMESRTIAGPEHLRQRMLEVTSTEHMWPSKEFFLAKHAEQKKRHHKYNDTEYNLEPNVKGSPGGLRDIQTILWVARRQYGTLNLHALAGEGFLLGSENALLASSQEFLWKVRYALHMLAGRSEDRLLFDYQVRIAGLLGYEDNDAKLAIERFMQKYYRVVMSIAELSDLIIQHFEEVILSDDSGTAQPINSRFQLHDGYIEATHPHVFKRTPFAMIEIFVLMAQHPEIKGVRADTIRLLREHRHLINDEFRNDIRNTSLFIELFKCEIGIHRNLRRMNRYGILGLYLPEFGHIVGQMQHDLFHIYTVDAHTLNLIKHLRKLQYTEVSEKFPLASKIMGRLPKPELIYLAGLYHDIGKGRGGDHSELGAIDAQAFGTRHHLPAWDTRLIVWLVSNHLVMSTTAQRKDLSDPQVIHDFAQFVGDEVHLDYLYVLTVADINATNPTLWNSWRASLLRQLYTETKRALRRGLENPVDREEQIRRTQTAALDILVRNGTDPDDVEQLWSALGDDYFLRHTAGDVAWHSDAILQQPADGGPLVLIKETTQREFEGGTQIFIYAPDQHDFFAVTVAAMDQLNLNIHDARIITSSSKFTLDTYIVLDHEGGSIGNNPERIQDIREGLTEALRNPDDYPTIIKRRVPRQLKHFAFAPQVTIHNDAQRPVTVLELLAPDRPGLLARIGKIFLEFDLSLQNAKIATLGERVEDVFFITDANNHPLSDPQLCRQLQDAIVKQLSVNSEQGSDLRISI</sequence>
<reference evidence="11 12" key="1">
    <citation type="submission" date="2015-09" db="EMBL/GenBank/DDBJ databases">
        <title>Genome announcement of multiple Pseudomonas syringae strains.</title>
        <authorList>
            <person name="Thakur S."/>
            <person name="Wang P.W."/>
            <person name="Gong Y."/>
            <person name="Weir B.S."/>
            <person name="Guttman D.S."/>
        </authorList>
    </citation>
    <scope>NUCLEOTIDE SEQUENCE [LARGE SCALE GENOMIC DNA]</scope>
    <source>
        <strain evidence="11 12">ICMP19117</strain>
    </source>
</reference>
<evidence type="ECO:0000256" key="6">
    <source>
        <dbReference type="ARBA" id="ARBA00023268"/>
    </source>
</evidence>
<keyword evidence="2 8" id="KW-0548">Nucleotidyltransferase</keyword>
<dbReference type="Pfam" id="PF01842">
    <property type="entry name" value="ACT"/>
    <property type="match status" value="1"/>
</dbReference>
<dbReference type="SUPFAM" id="SSF109604">
    <property type="entry name" value="HD-domain/PDEase-like"/>
    <property type="match status" value="1"/>
</dbReference>
<dbReference type="NCBIfam" id="NF001366">
    <property type="entry name" value="PRK00275.1"/>
    <property type="match status" value="1"/>
</dbReference>
<keyword evidence="5 8" id="KW-0460">Magnesium</keyword>
<dbReference type="GO" id="GO:0008773">
    <property type="term" value="F:[protein-PII] uridylyltransferase activity"/>
    <property type="evidence" value="ECO:0007669"/>
    <property type="project" value="UniProtKB-UniRule"/>
</dbReference>
<keyword evidence="4 8" id="KW-0378">Hydrolase</keyword>
<keyword evidence="6 8" id="KW-0511">Multifunctional enzyme</keyword>
<dbReference type="Gene3D" id="3.30.460.10">
    <property type="entry name" value="Beta Polymerase, domain 2"/>
    <property type="match status" value="1"/>
</dbReference>
<dbReference type="PATRIC" id="fig|200452.3.peg.188"/>
<dbReference type="SUPFAM" id="SSF81301">
    <property type="entry name" value="Nucleotidyltransferase"/>
    <property type="match status" value="1"/>
</dbReference>
<feature type="domain" description="HD" evidence="10">
    <location>
        <begin position="524"/>
        <end position="646"/>
    </location>
</feature>